<dbReference type="InterPro" id="IPR030910">
    <property type="entry name" value="SLAP_dom"/>
</dbReference>
<dbReference type="AlphaFoldDB" id="I8AMJ6"/>
<dbReference type="OrthoDB" id="1907642at2"/>
<evidence type="ECO:0000256" key="1">
    <source>
        <dbReference type="SAM" id="MobiDB-lite"/>
    </source>
</evidence>
<sequence>MLSYFKKKKDTPPSNETTTPQVEKRTVPETTLHFHHDWDLSLQEKYVYRYHHTQLPPLQPNQISISKIDVVSEEGSYMVNAFIRSTVERNIHFEEITLLLLDETGAAFARKTFDLETMGHLPPLACMPWIFLFSEEDLLVDSFPMHTSWSLAFEWKQKTPAVHELSLHDSWETTLQPEEKVRLQNIVTSLPPLSAGEVNFMGIEAQQQDDGALAIMLLIRNGSEKDIAVERLPLCIEDASGSIIAQGTFTLDDFTVRANTSKPWTFHFPASLLETNTPDLSVWKAYPPQLT</sequence>
<dbReference type="STRING" id="1196324.A374_01574"/>
<feature type="compositionally biased region" description="Polar residues" evidence="1">
    <location>
        <begin position="12"/>
        <end position="21"/>
    </location>
</feature>
<protein>
    <recommendedName>
        <fullName evidence="4">Accessory Sec system S-layer assembly protein</fullName>
    </recommendedName>
</protein>
<dbReference type="NCBIfam" id="TIGR04399">
    <property type="entry name" value="acc_Sec_SLAP"/>
    <property type="match status" value="1"/>
</dbReference>
<dbReference type="Proteomes" id="UP000004080">
    <property type="component" value="Unassembled WGS sequence"/>
</dbReference>
<dbReference type="InterPro" id="IPR030911">
    <property type="entry name" value="Sec_acc_SLAP"/>
</dbReference>
<feature type="region of interest" description="Disordered" evidence="1">
    <location>
        <begin position="1"/>
        <end position="24"/>
    </location>
</feature>
<dbReference type="PATRIC" id="fig|1196324.3.peg.313"/>
<dbReference type="eggNOG" id="ENOG502Z9IH">
    <property type="taxonomic scope" value="Bacteria"/>
</dbReference>
<accession>I8AMJ6</accession>
<name>I8AMJ6_9BACL</name>
<evidence type="ECO:0000313" key="2">
    <source>
        <dbReference type="EMBL" id="EIT86904.1"/>
    </source>
</evidence>
<reference evidence="2 3" key="1">
    <citation type="journal article" date="2012" name="J. Bacteriol.">
        <title>Genome of Bacillus macauensis ZFHKF-1, a Long-Chain-Forming Bacterium.</title>
        <authorList>
            <person name="Cai L."/>
            <person name="Zhang T."/>
        </authorList>
    </citation>
    <scope>NUCLEOTIDE SEQUENCE [LARGE SCALE GENOMIC DNA]</scope>
    <source>
        <strain evidence="2 3">ZFHKF-1</strain>
    </source>
</reference>
<comment type="caution">
    <text evidence="2">The sequence shown here is derived from an EMBL/GenBank/DDBJ whole genome shotgun (WGS) entry which is preliminary data.</text>
</comment>
<dbReference type="NCBIfam" id="TIGR04398">
    <property type="entry name" value="SLAP_DUP"/>
    <property type="match status" value="2"/>
</dbReference>
<gene>
    <name evidence="2" type="ORF">A374_01574</name>
</gene>
<keyword evidence="3" id="KW-1185">Reference proteome</keyword>
<dbReference type="EMBL" id="AKKV01000019">
    <property type="protein sequence ID" value="EIT86904.1"/>
    <property type="molecule type" value="Genomic_DNA"/>
</dbReference>
<evidence type="ECO:0000313" key="3">
    <source>
        <dbReference type="Proteomes" id="UP000004080"/>
    </source>
</evidence>
<organism evidence="2 3">
    <name type="scientific">Fictibacillus macauensis ZFHKF-1</name>
    <dbReference type="NCBI Taxonomy" id="1196324"/>
    <lineage>
        <taxon>Bacteria</taxon>
        <taxon>Bacillati</taxon>
        <taxon>Bacillota</taxon>
        <taxon>Bacilli</taxon>
        <taxon>Bacillales</taxon>
        <taxon>Fictibacillaceae</taxon>
        <taxon>Fictibacillus</taxon>
    </lineage>
</organism>
<dbReference type="RefSeq" id="WP_007200416.1">
    <property type="nucleotide sequence ID" value="NZ_AKKV01000019.1"/>
</dbReference>
<proteinExistence type="predicted"/>
<evidence type="ECO:0008006" key="4">
    <source>
        <dbReference type="Google" id="ProtNLM"/>
    </source>
</evidence>